<dbReference type="GO" id="GO:0004634">
    <property type="term" value="F:phosphopyruvate hydratase activity"/>
    <property type="evidence" value="ECO:0007669"/>
    <property type="project" value="UniProtKB-EC"/>
</dbReference>
<keyword evidence="5" id="KW-0456">Lyase</keyword>
<dbReference type="OrthoDB" id="1739814at2759"/>
<evidence type="ECO:0000313" key="9">
    <source>
        <dbReference type="EMBL" id="MPC90055.1"/>
    </source>
</evidence>
<keyword evidence="4" id="KW-0324">Glycolysis</keyword>
<keyword evidence="10" id="KW-1185">Reference proteome</keyword>
<dbReference type="Gene3D" id="3.20.20.120">
    <property type="entry name" value="Enolase-like C-terminal domain"/>
    <property type="match status" value="1"/>
</dbReference>
<sequence>MSLMRHIANLANYGEVILPVPAFNVINGGSHAGNKLAMQEFMILPTGASSFTEAMRMGSEVYHHLKAVIKARFGLDATAVGDEGGFAPNILNNKDALDLIQEAIKKAGYTGKIEIGMDVAASEFYKGNNIYDLDFKTANNDGSQKISGDQLRDLYMEFCKDCPIVSIEDPFDQVSIILTDWYVSCKCFLIL</sequence>
<dbReference type="UniPathway" id="UPA00109">
    <property type="reaction ID" value="UER00187"/>
</dbReference>
<evidence type="ECO:0000256" key="3">
    <source>
        <dbReference type="ARBA" id="ARBA00012058"/>
    </source>
</evidence>
<evidence type="ECO:0000259" key="8">
    <source>
        <dbReference type="SMART" id="SM01192"/>
    </source>
</evidence>
<accession>A0A5B7J5J7</accession>
<dbReference type="GO" id="GO:0000015">
    <property type="term" value="C:phosphopyruvate hydratase complex"/>
    <property type="evidence" value="ECO:0007669"/>
    <property type="project" value="InterPro"/>
</dbReference>
<comment type="caution">
    <text evidence="9">The sequence shown here is derived from an EMBL/GenBank/DDBJ whole genome shotgun (WGS) entry which is preliminary data.</text>
</comment>
<dbReference type="Pfam" id="PF00113">
    <property type="entry name" value="Enolase_C"/>
    <property type="match status" value="1"/>
</dbReference>
<dbReference type="GO" id="GO:0000287">
    <property type="term" value="F:magnesium ion binding"/>
    <property type="evidence" value="ECO:0007669"/>
    <property type="project" value="InterPro"/>
</dbReference>
<evidence type="ECO:0000256" key="7">
    <source>
        <dbReference type="ARBA" id="ARBA00032132"/>
    </source>
</evidence>
<proteinExistence type="inferred from homology"/>
<evidence type="ECO:0000256" key="5">
    <source>
        <dbReference type="ARBA" id="ARBA00023239"/>
    </source>
</evidence>
<feature type="domain" description="Enolase C-terminal TIM barrel" evidence="8">
    <location>
        <begin position="15"/>
        <end position="190"/>
    </location>
</feature>
<name>A0A5B7J5J7_PORTR</name>
<dbReference type="InterPro" id="IPR020810">
    <property type="entry name" value="Enolase_C"/>
</dbReference>
<protein>
    <recommendedName>
        <fullName evidence="3">phosphopyruvate hydratase</fullName>
        <ecNumber evidence="3">4.2.1.11</ecNumber>
    </recommendedName>
    <alternativeName>
        <fullName evidence="6">2-phospho-D-glycerate hydro-lyase</fullName>
    </alternativeName>
    <alternativeName>
        <fullName evidence="7">2-phosphoglycerate dehydratase</fullName>
    </alternativeName>
</protein>
<dbReference type="PANTHER" id="PTHR11902:SF1">
    <property type="entry name" value="ENOLASE"/>
    <property type="match status" value="1"/>
</dbReference>
<dbReference type="InterPro" id="IPR036849">
    <property type="entry name" value="Enolase-like_C_sf"/>
</dbReference>
<evidence type="ECO:0000313" key="10">
    <source>
        <dbReference type="Proteomes" id="UP000324222"/>
    </source>
</evidence>
<dbReference type="EC" id="4.2.1.11" evidence="3"/>
<evidence type="ECO:0000256" key="1">
    <source>
        <dbReference type="ARBA" id="ARBA00005031"/>
    </source>
</evidence>
<comment type="pathway">
    <text evidence="1">Carbohydrate degradation; glycolysis; pyruvate from D-glyceraldehyde 3-phosphate: step 4/5.</text>
</comment>
<evidence type="ECO:0000256" key="2">
    <source>
        <dbReference type="ARBA" id="ARBA00009604"/>
    </source>
</evidence>
<organism evidence="9 10">
    <name type="scientific">Portunus trituberculatus</name>
    <name type="common">Swimming crab</name>
    <name type="synonym">Neptunus trituberculatus</name>
    <dbReference type="NCBI Taxonomy" id="210409"/>
    <lineage>
        <taxon>Eukaryota</taxon>
        <taxon>Metazoa</taxon>
        <taxon>Ecdysozoa</taxon>
        <taxon>Arthropoda</taxon>
        <taxon>Crustacea</taxon>
        <taxon>Multicrustacea</taxon>
        <taxon>Malacostraca</taxon>
        <taxon>Eumalacostraca</taxon>
        <taxon>Eucarida</taxon>
        <taxon>Decapoda</taxon>
        <taxon>Pleocyemata</taxon>
        <taxon>Brachyura</taxon>
        <taxon>Eubrachyura</taxon>
        <taxon>Portunoidea</taxon>
        <taxon>Portunidae</taxon>
        <taxon>Portuninae</taxon>
        <taxon>Portunus</taxon>
    </lineage>
</organism>
<dbReference type="GO" id="GO:0006096">
    <property type="term" value="P:glycolytic process"/>
    <property type="evidence" value="ECO:0007669"/>
    <property type="project" value="UniProtKB-UniPathway"/>
</dbReference>
<dbReference type="Proteomes" id="UP000324222">
    <property type="component" value="Unassembled WGS sequence"/>
</dbReference>
<dbReference type="SMART" id="SM01192">
    <property type="entry name" value="Enolase_C"/>
    <property type="match status" value="1"/>
</dbReference>
<reference evidence="9 10" key="1">
    <citation type="submission" date="2019-05" db="EMBL/GenBank/DDBJ databases">
        <title>Another draft genome of Portunus trituberculatus and its Hox gene families provides insights of decapod evolution.</title>
        <authorList>
            <person name="Jeong J.-H."/>
            <person name="Song I."/>
            <person name="Kim S."/>
            <person name="Choi T."/>
            <person name="Kim D."/>
            <person name="Ryu S."/>
            <person name="Kim W."/>
        </authorList>
    </citation>
    <scope>NUCLEOTIDE SEQUENCE [LARGE SCALE GENOMIC DNA]</scope>
    <source>
        <tissue evidence="9">Muscle</tissue>
    </source>
</reference>
<evidence type="ECO:0000256" key="4">
    <source>
        <dbReference type="ARBA" id="ARBA00023152"/>
    </source>
</evidence>
<dbReference type="SUPFAM" id="SSF51604">
    <property type="entry name" value="Enolase C-terminal domain-like"/>
    <property type="match status" value="1"/>
</dbReference>
<gene>
    <name evidence="9" type="primary">ENO_0</name>
    <name evidence="9" type="ORF">E2C01_085022</name>
</gene>
<dbReference type="EMBL" id="VSRR010083060">
    <property type="protein sequence ID" value="MPC90055.1"/>
    <property type="molecule type" value="Genomic_DNA"/>
</dbReference>
<dbReference type="InterPro" id="IPR000941">
    <property type="entry name" value="Enolase"/>
</dbReference>
<comment type="similarity">
    <text evidence="2">Belongs to the enolase family.</text>
</comment>
<dbReference type="AlphaFoldDB" id="A0A5B7J5J7"/>
<dbReference type="PANTHER" id="PTHR11902">
    <property type="entry name" value="ENOLASE"/>
    <property type="match status" value="1"/>
</dbReference>
<evidence type="ECO:0000256" key="6">
    <source>
        <dbReference type="ARBA" id="ARBA00031125"/>
    </source>
</evidence>